<evidence type="ECO:0000256" key="6">
    <source>
        <dbReference type="ARBA" id="ARBA00023052"/>
    </source>
</evidence>
<dbReference type="PANTHER" id="PTHR43452:SF1">
    <property type="entry name" value="PYRUVATE DECARBOXYLASE C186.09-RELATED"/>
    <property type="match status" value="1"/>
</dbReference>
<dbReference type="SUPFAM" id="SSF52518">
    <property type="entry name" value="Thiamin diphosphate-binding fold (THDP-binding)"/>
    <property type="match status" value="1"/>
</dbReference>
<evidence type="ECO:0000256" key="4">
    <source>
        <dbReference type="ARBA" id="ARBA00022793"/>
    </source>
</evidence>
<evidence type="ECO:0000256" key="5">
    <source>
        <dbReference type="ARBA" id="ARBA00022842"/>
    </source>
</evidence>
<dbReference type="VEuPathDB" id="FungiDB:FOXG_19682"/>
<reference evidence="9" key="1">
    <citation type="submission" date="2007-04" db="EMBL/GenBank/DDBJ databases">
        <authorList>
            <consortium name="The Broad Institute Genome Sequencing Platform"/>
            <person name="Birren B."/>
            <person name="Lander E."/>
            <person name="Galagan J."/>
            <person name="Nusbaum C."/>
            <person name="Devon K."/>
            <person name="Ma L.-J."/>
            <person name="Jaffe D."/>
            <person name="Butler J."/>
            <person name="Alvarez P."/>
            <person name="Gnerre S."/>
            <person name="Grabherr M."/>
            <person name="Kleber M."/>
            <person name="Mauceli E."/>
            <person name="Brockman W."/>
            <person name="MacCallum I.A."/>
            <person name="Young S."/>
            <person name="LaButti K."/>
            <person name="DeCaprio D."/>
            <person name="Crawford M."/>
            <person name="Koehrsen M."/>
            <person name="Engels R."/>
            <person name="Montgomery P."/>
            <person name="Pearson M."/>
            <person name="Howarth C."/>
            <person name="Larson L."/>
            <person name="White J."/>
            <person name="O'Leary S."/>
            <person name="Kodira C."/>
            <person name="Zeng Q."/>
            <person name="Yandava C."/>
            <person name="Alvarado L."/>
            <person name="Kistler C."/>
            <person name="Shim W.-B."/>
            <person name="Kang S."/>
            <person name="Woloshuk C."/>
        </authorList>
    </citation>
    <scope>NUCLEOTIDE SEQUENCE</scope>
    <source>
        <strain evidence="9">4287</strain>
    </source>
</reference>
<dbReference type="Pfam" id="PF02776">
    <property type="entry name" value="TPP_enzyme_N"/>
    <property type="match status" value="1"/>
</dbReference>
<gene>
    <name evidence="9" type="ORF">FOXG_19682</name>
</gene>
<dbReference type="GO" id="GO:0030976">
    <property type="term" value="F:thiamine pyrophosphate binding"/>
    <property type="evidence" value="ECO:0007669"/>
    <property type="project" value="InterPro"/>
</dbReference>
<evidence type="ECO:0000259" key="8">
    <source>
        <dbReference type="Pfam" id="PF02776"/>
    </source>
</evidence>
<keyword evidence="3" id="KW-0479">Metal-binding</keyword>
<evidence type="ECO:0000313" key="9">
    <source>
        <dbReference type="EMBL" id="KNB06472.1"/>
    </source>
</evidence>
<dbReference type="GO" id="GO:0046872">
    <property type="term" value="F:metal ion binding"/>
    <property type="evidence" value="ECO:0007669"/>
    <property type="project" value="UniProtKB-KW"/>
</dbReference>
<protein>
    <submittedName>
        <fullName evidence="9">Pyruvate decarboxylase</fullName>
    </submittedName>
</protein>
<dbReference type="InterPro" id="IPR012110">
    <property type="entry name" value="PDC/IPDC-like"/>
</dbReference>
<proteinExistence type="inferred from homology"/>
<evidence type="ECO:0000256" key="1">
    <source>
        <dbReference type="ARBA" id="ARBA00001964"/>
    </source>
</evidence>
<sequence length="62" mass="6907">MSPFTVGDYLAERLVQIGIRHHFIVPGDYNLILLDKLEAHPSLTEVGCTNELNCSLAAIKLR</sequence>
<evidence type="ECO:0000256" key="2">
    <source>
        <dbReference type="ARBA" id="ARBA00007812"/>
    </source>
</evidence>
<dbReference type="EMBL" id="DS231704">
    <property type="protein sequence ID" value="KNB06472.1"/>
    <property type="molecule type" value="Genomic_DNA"/>
</dbReference>
<dbReference type="RefSeq" id="XP_018244517.1">
    <property type="nucleotide sequence ID" value="XM_018399947.1"/>
</dbReference>
<dbReference type="AlphaFoldDB" id="A0A0J9WN11"/>
<reference evidence="9" key="2">
    <citation type="journal article" date="2010" name="Nature">
        <title>Comparative genomics reveals mobile pathogenicity chromosomes in Fusarium.</title>
        <authorList>
            <person name="Ma L.J."/>
            <person name="van der Does H.C."/>
            <person name="Borkovich K.A."/>
            <person name="Coleman J.J."/>
            <person name="Daboussi M.J."/>
            <person name="Di Pietro A."/>
            <person name="Dufresne M."/>
            <person name="Freitag M."/>
            <person name="Grabherr M."/>
            <person name="Henrissat B."/>
            <person name="Houterman P.M."/>
            <person name="Kang S."/>
            <person name="Shim W.B."/>
            <person name="Woloshuk C."/>
            <person name="Xie X."/>
            <person name="Xu J.R."/>
            <person name="Antoniw J."/>
            <person name="Baker S.E."/>
            <person name="Bluhm B.H."/>
            <person name="Breakspear A."/>
            <person name="Brown D.W."/>
            <person name="Butchko R.A."/>
            <person name="Chapman S."/>
            <person name="Coulson R."/>
            <person name="Coutinho P.M."/>
            <person name="Danchin E.G."/>
            <person name="Diener A."/>
            <person name="Gale L.R."/>
            <person name="Gardiner D.M."/>
            <person name="Goff S."/>
            <person name="Hammond-Kosack K.E."/>
            <person name="Hilburn K."/>
            <person name="Hua-Van A."/>
            <person name="Jonkers W."/>
            <person name="Kazan K."/>
            <person name="Kodira C.D."/>
            <person name="Koehrsen M."/>
            <person name="Kumar L."/>
            <person name="Lee Y.H."/>
            <person name="Li L."/>
            <person name="Manners J.M."/>
            <person name="Miranda-Saavedra D."/>
            <person name="Mukherjee M."/>
            <person name="Park G."/>
            <person name="Park J."/>
            <person name="Park S.Y."/>
            <person name="Proctor R.H."/>
            <person name="Regev A."/>
            <person name="Ruiz-Roldan M.C."/>
            <person name="Sain D."/>
            <person name="Sakthikumar S."/>
            <person name="Sykes S."/>
            <person name="Schwartz D.C."/>
            <person name="Turgeon B.G."/>
            <person name="Wapinski I."/>
            <person name="Yoder O."/>
            <person name="Young S."/>
            <person name="Zeng Q."/>
            <person name="Zhou S."/>
            <person name="Galagan J."/>
            <person name="Cuomo C.A."/>
            <person name="Kistler H.C."/>
            <person name="Rep M."/>
        </authorList>
    </citation>
    <scope>NUCLEOTIDE SEQUENCE [LARGE SCALE GENOMIC DNA]</scope>
    <source>
        <strain evidence="9">4287</strain>
    </source>
</reference>
<keyword evidence="9" id="KW-0670">Pyruvate</keyword>
<dbReference type="KEGG" id="fox:FOXG_19682"/>
<name>A0A0J9WN11_FUSO4</name>
<dbReference type="InterPro" id="IPR029061">
    <property type="entry name" value="THDP-binding"/>
</dbReference>
<dbReference type="InterPro" id="IPR012001">
    <property type="entry name" value="Thiamin_PyroP_enz_TPP-bd_dom"/>
</dbReference>
<dbReference type="Proteomes" id="UP000009097">
    <property type="component" value="Unassembled WGS sequence"/>
</dbReference>
<evidence type="ECO:0000313" key="10">
    <source>
        <dbReference type="Proteomes" id="UP000009097"/>
    </source>
</evidence>
<keyword evidence="6" id="KW-0786">Thiamine pyrophosphate</keyword>
<dbReference type="OrthoDB" id="3970464at2759"/>
<dbReference type="GO" id="GO:0005829">
    <property type="term" value="C:cytosol"/>
    <property type="evidence" value="ECO:0007669"/>
    <property type="project" value="TreeGrafter"/>
</dbReference>
<feature type="domain" description="Thiamine pyrophosphate enzyme N-terminal TPP-binding" evidence="8">
    <location>
        <begin position="5"/>
        <end position="59"/>
    </location>
</feature>
<comment type="cofactor">
    <cofactor evidence="1">
        <name>thiamine diphosphate</name>
        <dbReference type="ChEBI" id="CHEBI:58937"/>
    </cofactor>
</comment>
<dbReference type="GO" id="GO:0000949">
    <property type="term" value="P:aromatic amino acid family catabolic process to alcohol via Ehrlich pathway"/>
    <property type="evidence" value="ECO:0007669"/>
    <property type="project" value="TreeGrafter"/>
</dbReference>
<dbReference type="Gene3D" id="3.40.50.970">
    <property type="match status" value="1"/>
</dbReference>
<keyword evidence="7" id="KW-0456">Lyase</keyword>
<dbReference type="PANTHER" id="PTHR43452">
    <property type="entry name" value="PYRUVATE DECARBOXYLASE"/>
    <property type="match status" value="1"/>
</dbReference>
<evidence type="ECO:0000256" key="3">
    <source>
        <dbReference type="ARBA" id="ARBA00022723"/>
    </source>
</evidence>
<evidence type="ECO:0000256" key="7">
    <source>
        <dbReference type="ARBA" id="ARBA00023239"/>
    </source>
</evidence>
<comment type="similarity">
    <text evidence="2">Belongs to the TPP enzyme family.</text>
</comment>
<organism evidence="9 10">
    <name type="scientific">Fusarium oxysporum f. sp. lycopersici (strain 4287 / CBS 123668 / FGSC 9935 / NRRL 34936)</name>
    <name type="common">Fusarium vascular wilt of tomato</name>
    <dbReference type="NCBI Taxonomy" id="426428"/>
    <lineage>
        <taxon>Eukaryota</taxon>
        <taxon>Fungi</taxon>
        <taxon>Dikarya</taxon>
        <taxon>Ascomycota</taxon>
        <taxon>Pezizomycotina</taxon>
        <taxon>Sordariomycetes</taxon>
        <taxon>Hypocreomycetidae</taxon>
        <taxon>Hypocreales</taxon>
        <taxon>Nectriaceae</taxon>
        <taxon>Fusarium</taxon>
        <taxon>Fusarium oxysporum species complex</taxon>
    </lineage>
</organism>
<keyword evidence="4" id="KW-0210">Decarboxylase</keyword>
<dbReference type="GO" id="GO:0004737">
    <property type="term" value="F:pyruvate decarboxylase activity"/>
    <property type="evidence" value="ECO:0007669"/>
    <property type="project" value="TreeGrafter"/>
</dbReference>
<accession>A0A0J9WN11</accession>
<dbReference type="GeneID" id="28960388"/>
<keyword evidence="5" id="KW-0460">Magnesium</keyword>